<accession>A0ACC2T262</accession>
<name>A0ACC2T262_9FUNG</name>
<protein>
    <submittedName>
        <fullName evidence="1">Zinc finger CCHC domain-containing protein 10</fullName>
    </submittedName>
</protein>
<gene>
    <name evidence="1" type="primary">ZCCHC10_2</name>
    <name evidence="1" type="ORF">DSO57_1026295</name>
</gene>
<comment type="caution">
    <text evidence="1">The sequence shown here is derived from an EMBL/GenBank/DDBJ whole genome shotgun (WGS) entry which is preliminary data.</text>
</comment>
<dbReference type="EMBL" id="QTSX02003703">
    <property type="protein sequence ID" value="KAJ9068675.1"/>
    <property type="molecule type" value="Genomic_DNA"/>
</dbReference>
<evidence type="ECO:0000313" key="2">
    <source>
        <dbReference type="Proteomes" id="UP001165960"/>
    </source>
</evidence>
<keyword evidence="2" id="KW-1185">Reference proteome</keyword>
<evidence type="ECO:0000313" key="1">
    <source>
        <dbReference type="EMBL" id="KAJ9068675.1"/>
    </source>
</evidence>
<proteinExistence type="predicted"/>
<reference evidence="1" key="1">
    <citation type="submission" date="2022-04" db="EMBL/GenBank/DDBJ databases">
        <title>Genome of the entomopathogenic fungus Entomophthora muscae.</title>
        <authorList>
            <person name="Elya C."/>
            <person name="Lovett B.R."/>
            <person name="Lee E."/>
            <person name="Macias A.M."/>
            <person name="Hajek A.E."/>
            <person name="De Bivort B.L."/>
            <person name="Kasson M.T."/>
            <person name="De Fine Licht H.H."/>
            <person name="Stajich J.E."/>
        </authorList>
    </citation>
    <scope>NUCLEOTIDE SEQUENCE</scope>
    <source>
        <strain evidence="1">Berkeley</strain>
    </source>
</reference>
<organism evidence="1 2">
    <name type="scientific">Entomophthora muscae</name>
    <dbReference type="NCBI Taxonomy" id="34485"/>
    <lineage>
        <taxon>Eukaryota</taxon>
        <taxon>Fungi</taxon>
        <taxon>Fungi incertae sedis</taxon>
        <taxon>Zoopagomycota</taxon>
        <taxon>Entomophthoromycotina</taxon>
        <taxon>Entomophthoromycetes</taxon>
        <taxon>Entomophthorales</taxon>
        <taxon>Entomophthoraceae</taxon>
        <taxon>Entomophthora</taxon>
    </lineage>
</organism>
<sequence length="165" mass="18094">MSRYNKDDLPSSKYYKKLVGPSPAQAQLSSNPKCQKCNEYGHWSYECKNEQKYLYRPSRTKQLANPVPFAPIAPPLEIPTSKKILSSVLQSVKPKPSRKRSRRSPSSSSSSSSGSGSESDSSSNSRHSSASDVSSVSKISTTSNSSSEAAAESSRSNKRSRRRRV</sequence>
<dbReference type="Proteomes" id="UP001165960">
    <property type="component" value="Unassembled WGS sequence"/>
</dbReference>